<feature type="transmembrane region" description="Helical" evidence="9">
    <location>
        <begin position="256"/>
        <end position="278"/>
    </location>
</feature>
<dbReference type="NCBIfam" id="NF038066">
    <property type="entry name" value="MptB"/>
    <property type="match status" value="1"/>
</dbReference>
<accession>A0A918AMP1</accession>
<gene>
    <name evidence="10" type="ORF">GCM10010185_37950</name>
</gene>
<feature type="region of interest" description="Disordered" evidence="8">
    <location>
        <begin position="1"/>
        <end position="36"/>
    </location>
</feature>
<name>A0A918AMP1_9PSEU</name>
<protein>
    <submittedName>
        <fullName evidence="10">Membrane protein</fullName>
    </submittedName>
</protein>
<feature type="transmembrane region" description="Helical" evidence="9">
    <location>
        <begin position="215"/>
        <end position="235"/>
    </location>
</feature>
<dbReference type="Pfam" id="PF26314">
    <property type="entry name" value="MptA_B_family"/>
    <property type="match status" value="1"/>
</dbReference>
<reference evidence="10" key="2">
    <citation type="submission" date="2020-09" db="EMBL/GenBank/DDBJ databases">
        <authorList>
            <person name="Sun Q."/>
            <person name="Ohkuma M."/>
        </authorList>
    </citation>
    <scope>NUCLEOTIDE SEQUENCE</scope>
    <source>
        <strain evidence="10">JCM 3313</strain>
    </source>
</reference>
<organism evidence="10 11">
    <name type="scientific">Saccharothrix coeruleofusca</name>
    <dbReference type="NCBI Taxonomy" id="33919"/>
    <lineage>
        <taxon>Bacteria</taxon>
        <taxon>Bacillati</taxon>
        <taxon>Actinomycetota</taxon>
        <taxon>Actinomycetes</taxon>
        <taxon>Pseudonocardiales</taxon>
        <taxon>Pseudonocardiaceae</taxon>
        <taxon>Saccharothrix</taxon>
    </lineage>
</organism>
<keyword evidence="11" id="KW-1185">Reference proteome</keyword>
<dbReference type="AlphaFoldDB" id="A0A918AMP1"/>
<evidence type="ECO:0000256" key="2">
    <source>
        <dbReference type="ARBA" id="ARBA00022676"/>
    </source>
</evidence>
<reference evidence="10" key="1">
    <citation type="journal article" date="2014" name="Int. J. Syst. Evol. Microbiol.">
        <title>Complete genome sequence of Corynebacterium casei LMG S-19264T (=DSM 44701T), isolated from a smear-ripened cheese.</title>
        <authorList>
            <consortium name="US DOE Joint Genome Institute (JGI-PGF)"/>
            <person name="Walter F."/>
            <person name="Albersmeier A."/>
            <person name="Kalinowski J."/>
            <person name="Ruckert C."/>
        </authorList>
    </citation>
    <scope>NUCLEOTIDE SEQUENCE</scope>
    <source>
        <strain evidence="10">JCM 3313</strain>
    </source>
</reference>
<keyword evidence="5 9" id="KW-1133">Transmembrane helix</keyword>
<feature type="transmembrane region" description="Helical" evidence="9">
    <location>
        <begin position="381"/>
        <end position="402"/>
    </location>
</feature>
<evidence type="ECO:0000256" key="1">
    <source>
        <dbReference type="ARBA" id="ARBA00004141"/>
    </source>
</evidence>
<evidence type="ECO:0000256" key="9">
    <source>
        <dbReference type="SAM" id="Phobius"/>
    </source>
</evidence>
<evidence type="ECO:0000256" key="3">
    <source>
        <dbReference type="ARBA" id="ARBA00022679"/>
    </source>
</evidence>
<feature type="transmembrane region" description="Helical" evidence="9">
    <location>
        <begin position="444"/>
        <end position="465"/>
    </location>
</feature>
<feature type="transmembrane region" description="Helical" evidence="9">
    <location>
        <begin position="477"/>
        <end position="499"/>
    </location>
</feature>
<keyword evidence="6 9" id="KW-0472">Membrane</keyword>
<feature type="transmembrane region" description="Helical" evidence="9">
    <location>
        <begin position="414"/>
        <end position="432"/>
    </location>
</feature>
<comment type="subcellular location">
    <subcellularLocation>
        <location evidence="1">Membrane</location>
        <topology evidence="1">Multi-pass membrane protein</topology>
    </subcellularLocation>
</comment>
<feature type="transmembrane region" description="Helical" evidence="9">
    <location>
        <begin position="345"/>
        <end position="369"/>
    </location>
</feature>
<keyword evidence="3" id="KW-0808">Transferase</keyword>
<evidence type="ECO:0000256" key="8">
    <source>
        <dbReference type="SAM" id="MobiDB-lite"/>
    </source>
</evidence>
<evidence type="ECO:0000313" key="10">
    <source>
        <dbReference type="EMBL" id="GGP62004.1"/>
    </source>
</evidence>
<feature type="transmembrane region" description="Helical" evidence="9">
    <location>
        <begin position="505"/>
        <end position="524"/>
    </location>
</feature>
<feature type="transmembrane region" description="Helical" evidence="9">
    <location>
        <begin position="48"/>
        <end position="66"/>
    </location>
</feature>
<keyword evidence="2" id="KW-0328">Glycosyltransferase</keyword>
<comment type="caution">
    <text evidence="10">The sequence shown here is derived from an EMBL/GenBank/DDBJ whole genome shotgun (WGS) entry which is preliminary data.</text>
</comment>
<feature type="transmembrane region" description="Helical" evidence="9">
    <location>
        <begin position="127"/>
        <end position="142"/>
    </location>
</feature>
<dbReference type="InterPro" id="IPR049829">
    <property type="entry name" value="MptA/B-like"/>
</dbReference>
<feature type="transmembrane region" description="Helical" evidence="9">
    <location>
        <begin position="298"/>
        <end position="325"/>
    </location>
</feature>
<feature type="transmembrane region" description="Helical" evidence="9">
    <location>
        <begin position="86"/>
        <end position="106"/>
    </location>
</feature>
<dbReference type="EMBL" id="BMRG01000007">
    <property type="protein sequence ID" value="GGP62004.1"/>
    <property type="molecule type" value="Genomic_DNA"/>
</dbReference>
<evidence type="ECO:0000256" key="6">
    <source>
        <dbReference type="ARBA" id="ARBA00023136"/>
    </source>
</evidence>
<dbReference type="Proteomes" id="UP000639606">
    <property type="component" value="Unassembled WGS sequence"/>
</dbReference>
<sequence>MADRYPSDVAAGEVGTDGGLVMADRDGTGRAAPLDGPERRQLDVIRRWGTVGALLMAVGSLGAGAAPVFSPLPGTPVLGLFGRMPSVAMGLVWTGIFLIVSAWLWLGRFARPGRQRLVSRSQMDRTLMMWITPLVFVLPMFSRDVYSYLAQSQIAATGQDPYELGPASALGVDNILTKNVPNIWRETPAPYGPLFLAMGRVIAGITGDHVLPGVFLHRLLVLLGLAMIVWALPRLARRFGVPPVSALWLGAANPLVLFHLVVGVHNEGLAIGLMLVGLELALRRMPLRPGTPMTREELAWIVVGATTITMAAAVKIPAALALGFLGVMIARRLGGRFVDLLKSALLLLAVSVVVMVCTCLGTGLGFGWVQTLDVAGTVKSWMSPPTALGFLGGGLGLALGLGNHTEAMIELTRLLGQVTYVVIVTTLLWKAFRGRIKAVNGLGAGLGAVLVLGPVLQPWYVLWAALPLATGVLAKRFRLFACGTSAFIAVILPPTGSAFDGRAYIVPQAVIGAALAFALCLFAARKQIGPLLRRDTAPGST</sequence>
<proteinExistence type="inferred from homology"/>
<evidence type="ECO:0000256" key="7">
    <source>
        <dbReference type="ARBA" id="ARBA00043987"/>
    </source>
</evidence>
<dbReference type="GO" id="GO:0016020">
    <property type="term" value="C:membrane"/>
    <property type="evidence" value="ECO:0007669"/>
    <property type="project" value="UniProtKB-SubCell"/>
</dbReference>
<evidence type="ECO:0000313" key="11">
    <source>
        <dbReference type="Proteomes" id="UP000639606"/>
    </source>
</evidence>
<evidence type="ECO:0000256" key="5">
    <source>
        <dbReference type="ARBA" id="ARBA00022989"/>
    </source>
</evidence>
<keyword evidence="4 9" id="KW-0812">Transmembrane</keyword>
<dbReference type="GO" id="GO:0016757">
    <property type="term" value="F:glycosyltransferase activity"/>
    <property type="evidence" value="ECO:0007669"/>
    <property type="project" value="UniProtKB-KW"/>
</dbReference>
<comment type="similarity">
    <text evidence="7">Belongs to the MptA/B family.</text>
</comment>
<evidence type="ECO:0000256" key="4">
    <source>
        <dbReference type="ARBA" id="ARBA00022692"/>
    </source>
</evidence>